<evidence type="ECO:0000313" key="1">
    <source>
        <dbReference type="EMBL" id="RHC17537.1"/>
    </source>
</evidence>
<dbReference type="AlphaFoldDB" id="A0A3R6D474"/>
<name>A0A3R6D474_9FIRM</name>
<dbReference type="EMBL" id="QSHO01000006">
    <property type="protein sequence ID" value="RHC17537.1"/>
    <property type="molecule type" value="Genomic_DNA"/>
</dbReference>
<evidence type="ECO:0000313" key="2">
    <source>
        <dbReference type="Proteomes" id="UP000283513"/>
    </source>
</evidence>
<gene>
    <name evidence="1" type="ORF">DW856_08650</name>
</gene>
<reference evidence="1 2" key="1">
    <citation type="submission" date="2018-08" db="EMBL/GenBank/DDBJ databases">
        <title>A genome reference for cultivated species of the human gut microbiota.</title>
        <authorList>
            <person name="Zou Y."/>
            <person name="Xue W."/>
            <person name="Luo G."/>
        </authorList>
    </citation>
    <scope>NUCLEOTIDE SEQUENCE [LARGE SCALE GENOMIC DNA]</scope>
    <source>
        <strain evidence="1 2">AM37-1AC</strain>
    </source>
</reference>
<protein>
    <submittedName>
        <fullName evidence="1">Uncharacterized protein</fullName>
    </submittedName>
</protein>
<organism evidence="1 2">
    <name type="scientific">Roseburia intestinalis</name>
    <dbReference type="NCBI Taxonomy" id="166486"/>
    <lineage>
        <taxon>Bacteria</taxon>
        <taxon>Bacillati</taxon>
        <taxon>Bacillota</taxon>
        <taxon>Clostridia</taxon>
        <taxon>Lachnospirales</taxon>
        <taxon>Lachnospiraceae</taxon>
        <taxon>Roseburia</taxon>
    </lineage>
</organism>
<proteinExistence type="predicted"/>
<sequence length="79" mass="9147">MACFGEFMPHRIAGGGRKGKVHKDNIRVQFCMLYFAWEQHLFLLSFSSEVKPRGPPDVLHFKKITKWRTFECQNGSGSE</sequence>
<dbReference type="Proteomes" id="UP000283513">
    <property type="component" value="Unassembled WGS sequence"/>
</dbReference>
<accession>A0A3R6D474</accession>
<comment type="caution">
    <text evidence="1">The sequence shown here is derived from an EMBL/GenBank/DDBJ whole genome shotgun (WGS) entry which is preliminary data.</text>
</comment>